<dbReference type="Proteomes" id="UP000886724">
    <property type="component" value="Unassembled WGS sequence"/>
</dbReference>
<dbReference type="SUPFAM" id="SSF160704">
    <property type="entry name" value="YehR-like"/>
    <property type="match status" value="1"/>
</dbReference>
<dbReference type="InterPro" id="IPR009736">
    <property type="entry name" value="DUF1307"/>
</dbReference>
<reference evidence="1" key="1">
    <citation type="journal article" date="2021" name="PeerJ">
        <title>Extensive microbial diversity within the chicken gut microbiome revealed by metagenomics and culture.</title>
        <authorList>
            <person name="Gilroy R."/>
            <person name="Ravi A."/>
            <person name="Getino M."/>
            <person name="Pursley I."/>
            <person name="Horton D.L."/>
            <person name="Alikhan N.F."/>
            <person name="Baker D."/>
            <person name="Gharbi K."/>
            <person name="Hall N."/>
            <person name="Watson M."/>
            <person name="Adriaenssens E.M."/>
            <person name="Foster-Nyarko E."/>
            <person name="Jarju S."/>
            <person name="Secka A."/>
            <person name="Antonio M."/>
            <person name="Oren A."/>
            <person name="Chaudhuri R.R."/>
            <person name="La Ragione R."/>
            <person name="Hildebrand F."/>
            <person name="Pallen M.J."/>
        </authorList>
    </citation>
    <scope>NUCLEOTIDE SEQUENCE</scope>
    <source>
        <strain evidence="1">ChiGjej1B1-14440</strain>
    </source>
</reference>
<dbReference type="Gene3D" id="3.30.1830.10">
    <property type="entry name" value="YehR-like"/>
    <property type="match status" value="1"/>
</dbReference>
<protein>
    <submittedName>
        <fullName evidence="1">YehR family protein</fullName>
    </submittedName>
</protein>
<name>A0A9D2BNU8_9FIRM</name>
<proteinExistence type="predicted"/>
<evidence type="ECO:0000313" key="2">
    <source>
        <dbReference type="Proteomes" id="UP000886724"/>
    </source>
</evidence>
<dbReference type="EMBL" id="DXET01000227">
    <property type="protein sequence ID" value="HIX82332.1"/>
    <property type="molecule type" value="Genomic_DNA"/>
</dbReference>
<dbReference type="PROSITE" id="PS51257">
    <property type="entry name" value="PROKAR_LIPOPROTEIN"/>
    <property type="match status" value="1"/>
</dbReference>
<gene>
    <name evidence="1" type="ORF">H9980_10245</name>
</gene>
<comment type="caution">
    <text evidence="1">The sequence shown here is derived from an EMBL/GenBank/DDBJ whole genome shotgun (WGS) entry which is preliminary data.</text>
</comment>
<reference evidence="1" key="2">
    <citation type="submission" date="2021-04" db="EMBL/GenBank/DDBJ databases">
        <authorList>
            <person name="Gilroy R."/>
        </authorList>
    </citation>
    <scope>NUCLEOTIDE SEQUENCE</scope>
    <source>
        <strain evidence="1">ChiGjej1B1-14440</strain>
    </source>
</reference>
<organism evidence="1 2">
    <name type="scientific">Candidatus Erysipelatoclostridium merdavium</name>
    <dbReference type="NCBI Taxonomy" id="2838566"/>
    <lineage>
        <taxon>Bacteria</taxon>
        <taxon>Bacillati</taxon>
        <taxon>Bacillota</taxon>
        <taxon>Erysipelotrichia</taxon>
        <taxon>Erysipelotrichales</taxon>
        <taxon>Erysipelotrichales incertae sedis</taxon>
    </lineage>
</organism>
<dbReference type="AlphaFoldDB" id="A0A9D2BNU8"/>
<sequence length="153" mass="17020">MKKLFFVFLFATMITGCGGSEKTTTVCKGDIDELTTNTTTIESSDDQVEIMRAEVVYDVTGYVTDTFPIEYWESQLKSINVDYDSLDGVTAKWDVDDTIITLNVEIDYTKADFDQLADAGVITTSGGEDEITYISLEQTIKEQENAGLTCKEQ</sequence>
<dbReference type="InterPro" id="IPR036699">
    <property type="entry name" value="YehR-like_sf"/>
</dbReference>
<dbReference type="Pfam" id="PF06998">
    <property type="entry name" value="DUF1307"/>
    <property type="match status" value="1"/>
</dbReference>
<accession>A0A9D2BNU8</accession>
<evidence type="ECO:0000313" key="1">
    <source>
        <dbReference type="EMBL" id="HIX82332.1"/>
    </source>
</evidence>